<keyword evidence="4" id="KW-1185">Reference proteome</keyword>
<proteinExistence type="predicted"/>
<accession>A0A7Y0L7N2</accession>
<name>A0A7Y0L7N2_9FIRM</name>
<dbReference type="EMBL" id="JABBVZ010000051">
    <property type="protein sequence ID" value="NMP23424.1"/>
    <property type="molecule type" value="Genomic_DNA"/>
</dbReference>
<evidence type="ECO:0000313" key="4">
    <source>
        <dbReference type="Proteomes" id="UP000533476"/>
    </source>
</evidence>
<evidence type="ECO:0000313" key="3">
    <source>
        <dbReference type="EMBL" id="NMP23424.1"/>
    </source>
</evidence>
<evidence type="ECO:0000256" key="2">
    <source>
        <dbReference type="SAM" id="SignalP"/>
    </source>
</evidence>
<gene>
    <name evidence="3" type="ORF">HIJ39_13845</name>
</gene>
<dbReference type="RefSeq" id="WP_169100692.1">
    <property type="nucleotide sequence ID" value="NZ_JABBVZ010000051.1"/>
</dbReference>
<keyword evidence="2" id="KW-0732">Signal</keyword>
<feature type="chain" id="PRO_5031162968" evidence="2">
    <location>
        <begin position="29"/>
        <end position="216"/>
    </location>
</feature>
<protein>
    <submittedName>
        <fullName evidence="3">Uncharacterized protein</fullName>
    </submittedName>
</protein>
<dbReference type="PROSITE" id="PS51257">
    <property type="entry name" value="PROKAR_LIPOPROTEIN"/>
    <property type="match status" value="1"/>
</dbReference>
<feature type="signal peptide" evidence="2">
    <location>
        <begin position="1"/>
        <end position="28"/>
    </location>
</feature>
<sequence length="216" mass="22990">MNRYRLGWLVFVLAIVPLLAGCGGTSEAAPARPTATVTVSPPTFVGSHPSPTAAPSEPPVSPTSASAPPQNPLPPSDAQIEAVLAAYPAPWATKQLQPVFVPADTQEFSDGQGGSLTVVIGTWRWSADGSQNLVFVWHDQQFLGVTTTQWSFDPTLTAIPNGFVVTYYQWGEALPFAQWQPSTAINQLPVRYTWSGAQLVPSYTGPIPSPMSNGIS</sequence>
<feature type="compositionally biased region" description="Low complexity" evidence="1">
    <location>
        <begin position="28"/>
        <end position="55"/>
    </location>
</feature>
<comment type="caution">
    <text evidence="3">The sequence shown here is derived from an EMBL/GenBank/DDBJ whole genome shotgun (WGS) entry which is preliminary data.</text>
</comment>
<evidence type="ECO:0000256" key="1">
    <source>
        <dbReference type="SAM" id="MobiDB-lite"/>
    </source>
</evidence>
<dbReference type="Proteomes" id="UP000533476">
    <property type="component" value="Unassembled WGS sequence"/>
</dbReference>
<dbReference type="AlphaFoldDB" id="A0A7Y0L7N2"/>
<organism evidence="3 4">
    <name type="scientific">Sulfobacillus harzensis</name>
    <dbReference type="NCBI Taxonomy" id="2729629"/>
    <lineage>
        <taxon>Bacteria</taxon>
        <taxon>Bacillati</taxon>
        <taxon>Bacillota</taxon>
        <taxon>Clostridia</taxon>
        <taxon>Eubacteriales</taxon>
        <taxon>Clostridiales Family XVII. Incertae Sedis</taxon>
        <taxon>Sulfobacillus</taxon>
    </lineage>
</organism>
<feature type="region of interest" description="Disordered" evidence="1">
    <location>
        <begin position="25"/>
        <end position="75"/>
    </location>
</feature>
<reference evidence="3 4" key="1">
    <citation type="submission" date="2020-04" db="EMBL/GenBank/DDBJ databases">
        <authorList>
            <person name="Zhang R."/>
            <person name="Schippers A."/>
        </authorList>
    </citation>
    <scope>NUCLEOTIDE SEQUENCE [LARGE SCALE GENOMIC DNA]</scope>
    <source>
        <strain evidence="3 4">DSM 109850</strain>
    </source>
</reference>